<dbReference type="EMBL" id="CAJHIQ010000024">
    <property type="protein sequence ID" value="CAD6493105.1"/>
    <property type="molecule type" value="Genomic_DNA"/>
</dbReference>
<feature type="transmembrane region" description="Helical" evidence="1">
    <location>
        <begin position="200"/>
        <end position="218"/>
    </location>
</feature>
<name>A0A811TEC2_9EURY</name>
<organism evidence="2 3">
    <name type="scientific">Candidatus Argoarchaeum ethanivorans</name>
    <dbReference type="NCBI Taxonomy" id="2608793"/>
    <lineage>
        <taxon>Archaea</taxon>
        <taxon>Methanobacteriati</taxon>
        <taxon>Methanobacteriota</taxon>
        <taxon>Stenosarchaea group</taxon>
        <taxon>Methanomicrobia</taxon>
        <taxon>Methanosarcinales</taxon>
        <taxon>Methanosarcinales incertae sedis</taxon>
        <taxon>GOM Arc I cluster</taxon>
        <taxon>Candidatus Argoarchaeum</taxon>
    </lineage>
</organism>
<gene>
    <name evidence="2" type="ORF">DIAAKJNI_00441</name>
</gene>
<keyword evidence="1" id="KW-0472">Membrane</keyword>
<dbReference type="Proteomes" id="UP000639006">
    <property type="component" value="Unassembled WGS sequence"/>
</dbReference>
<keyword evidence="1" id="KW-1133">Transmembrane helix</keyword>
<keyword evidence="1" id="KW-0812">Transmembrane</keyword>
<evidence type="ECO:0000313" key="2">
    <source>
        <dbReference type="EMBL" id="CAD6493105.1"/>
    </source>
</evidence>
<protein>
    <submittedName>
        <fullName evidence="2">Uncharacterized protein</fullName>
    </submittedName>
</protein>
<dbReference type="AlphaFoldDB" id="A0A811TEC2"/>
<proteinExistence type="predicted"/>
<feature type="transmembrane region" description="Helical" evidence="1">
    <location>
        <begin position="170"/>
        <end position="188"/>
    </location>
</feature>
<feature type="transmembrane region" description="Helical" evidence="1">
    <location>
        <begin position="91"/>
        <end position="111"/>
    </location>
</feature>
<reference evidence="2" key="1">
    <citation type="submission" date="2020-10" db="EMBL/GenBank/DDBJ databases">
        <authorList>
            <person name="Hahn C.J."/>
            <person name="Laso-Perez R."/>
            <person name="Vulcano F."/>
            <person name="Vaziourakis K.-M."/>
            <person name="Stokke R."/>
            <person name="Steen I.H."/>
            <person name="Teske A."/>
            <person name="Boetius A."/>
            <person name="Liebeke M."/>
            <person name="Amann R."/>
            <person name="Knittel K."/>
        </authorList>
    </citation>
    <scope>NUCLEOTIDE SEQUENCE</scope>
    <source>
        <strain evidence="2">Gfbio:e3339647-f889-4370-9287-4fb5cb688e4c:AG392M11_GoMArc1</strain>
    </source>
</reference>
<accession>A0A811TEC2</accession>
<sequence>MDKKDFFQKEASEINRKDIINSLVSDANEVLNEKYLWVSKICDNEENRNNSFHTKAEILLGIHIGFISLLLGGSFFSIFSEFIKNNLGMLFTGFIIIFIFGSPLFGIFYSLKVVGIPSFINVIDPTLSLKPYKSKEDWLKEVIGDTLMVYKKNLKIIESNAFYTRLSFDFLLIAIFSAISAVIVMKSFSLAEQQIVLNNLIYGGIIGIIFFLIVKYYLINKPRGYK</sequence>
<feature type="transmembrane region" description="Helical" evidence="1">
    <location>
        <begin position="58"/>
        <end position="79"/>
    </location>
</feature>
<evidence type="ECO:0000313" key="3">
    <source>
        <dbReference type="Proteomes" id="UP000639006"/>
    </source>
</evidence>
<comment type="caution">
    <text evidence="2">The sequence shown here is derived from an EMBL/GenBank/DDBJ whole genome shotgun (WGS) entry which is preliminary data.</text>
</comment>
<evidence type="ECO:0000256" key="1">
    <source>
        <dbReference type="SAM" id="Phobius"/>
    </source>
</evidence>